<sequence length="175" mass="19372">MPPKSPPILYKVELISAQYSGVVSVRFPLNSSFPDAWLRFEDGSQLGVEVAGALVRSDVEVGKELAAGSPVAALIGLPDEAPQRDFTMARQKGRMWHSASHVDSVLIDGVKKALADKDDEKYAGFALLVVAPLRRRPRRSDVEWREILLQSAEMLPFAEIYLMERSGAPRTIRVK</sequence>
<dbReference type="HOGENOM" id="CLU_1531343_0_0_5"/>
<reference evidence="1" key="1">
    <citation type="submission" date="2013-11" db="EMBL/GenBank/DDBJ databases">
        <title>Draft genome sequence of the broad-host-range Rhizobium sp. LPU83 strain, a member of the low-genetic diversity Oregon-like Rhizobium sp. group.</title>
        <authorList>
            <person name="Wibberg D."/>
            <person name="Puehler A."/>
            <person name="Schlueter A."/>
        </authorList>
    </citation>
    <scope>NUCLEOTIDE SEQUENCE [LARGE SCALE GENOMIC DNA]</scope>
    <source>
        <strain evidence="1">LPU83</strain>
        <plasmid evidence="1">pLPU83d</plasmid>
    </source>
</reference>
<geneLocation type="plasmid" evidence="1 2">
    <name>pLPU83d</name>
</geneLocation>
<organism evidence="1 2">
    <name type="scientific">Rhizobium favelukesii</name>
    <dbReference type="NCBI Taxonomy" id="348824"/>
    <lineage>
        <taxon>Bacteria</taxon>
        <taxon>Pseudomonadati</taxon>
        <taxon>Pseudomonadota</taxon>
        <taxon>Alphaproteobacteria</taxon>
        <taxon>Hyphomicrobiales</taxon>
        <taxon>Rhizobiaceae</taxon>
        <taxon>Rhizobium/Agrobacterium group</taxon>
        <taxon>Rhizobium</taxon>
    </lineage>
</organism>
<dbReference type="EMBL" id="HG916855">
    <property type="protein sequence ID" value="CDM63067.1"/>
    <property type="molecule type" value="Genomic_DNA"/>
</dbReference>
<dbReference type="RefSeq" id="WP_040681010.1">
    <property type="nucleotide sequence ID" value="NZ_ATTO01000108.1"/>
</dbReference>
<evidence type="ECO:0000313" key="2">
    <source>
        <dbReference type="Proteomes" id="UP000019443"/>
    </source>
</evidence>
<dbReference type="Proteomes" id="UP000019443">
    <property type="component" value="Plasmid pLPU83d"/>
</dbReference>
<dbReference type="PATRIC" id="fig|348824.6.peg.7446"/>
<dbReference type="KEGG" id="rhl:LPU83_pLPU83d_1697"/>
<dbReference type="AlphaFoldDB" id="W6RPU6"/>
<gene>
    <name evidence="1" type="ORF">LPU83_pLPU83d_1697</name>
</gene>
<keyword evidence="1" id="KW-0614">Plasmid</keyword>
<protein>
    <submittedName>
        <fullName evidence="1">Uncharacterized protein</fullName>
    </submittedName>
</protein>
<keyword evidence="2" id="KW-1185">Reference proteome</keyword>
<accession>W6RPU6</accession>
<name>W6RPU6_9HYPH</name>
<proteinExistence type="predicted"/>
<evidence type="ECO:0000313" key="1">
    <source>
        <dbReference type="EMBL" id="CDM63067.1"/>
    </source>
</evidence>